<dbReference type="STRING" id="649638.Trad_0200"/>
<comment type="catalytic activity">
    <reaction evidence="1">
        <text>a beta-lactam + H2O = a substituted beta-amino acid</text>
        <dbReference type="Rhea" id="RHEA:20401"/>
        <dbReference type="ChEBI" id="CHEBI:15377"/>
        <dbReference type="ChEBI" id="CHEBI:35627"/>
        <dbReference type="ChEBI" id="CHEBI:140347"/>
        <dbReference type="EC" id="3.5.2.6"/>
    </reaction>
</comment>
<dbReference type="InterPro" id="IPR001018">
    <property type="entry name" value="Beta-lactamase_class-B_CS"/>
</dbReference>
<dbReference type="SUPFAM" id="SSF56281">
    <property type="entry name" value="Metallo-hydrolase/oxidoreductase"/>
    <property type="match status" value="1"/>
</dbReference>
<keyword evidence="14" id="KW-1185">Reference proteome</keyword>
<keyword evidence="6" id="KW-0479">Metal-binding</keyword>
<dbReference type="InterPro" id="IPR001279">
    <property type="entry name" value="Metallo-B-lactamas"/>
</dbReference>
<dbReference type="PANTHER" id="PTHR42951:SF14">
    <property type="entry name" value="METALLO-BETA-LACTAMASE SUPERFAMILY PROTEIN"/>
    <property type="match status" value="1"/>
</dbReference>
<evidence type="ECO:0000256" key="11">
    <source>
        <dbReference type="ARBA" id="ARBA00023251"/>
    </source>
</evidence>
<proteinExistence type="inferred from homology"/>
<dbReference type="InterPro" id="IPR050855">
    <property type="entry name" value="NDM-1-like"/>
</dbReference>
<dbReference type="Gene3D" id="3.60.15.10">
    <property type="entry name" value="Ribonuclease Z/Hydroxyacylglutathione hydrolase-like"/>
    <property type="match status" value="1"/>
</dbReference>
<feature type="domain" description="Metallo-beta-lactamase" evidence="12">
    <location>
        <begin position="19"/>
        <end position="209"/>
    </location>
</feature>
<evidence type="ECO:0000313" key="14">
    <source>
        <dbReference type="Proteomes" id="UP000000379"/>
    </source>
</evidence>
<dbReference type="AlphaFoldDB" id="D7CXY0"/>
<keyword evidence="8" id="KW-0574">Periplasm</keyword>
<dbReference type="EMBL" id="CP002049">
    <property type="protein sequence ID" value="ADI13340.1"/>
    <property type="molecule type" value="Genomic_DNA"/>
</dbReference>
<protein>
    <recommendedName>
        <fullName evidence="5">beta-lactamase</fullName>
        <ecNumber evidence="5">3.5.2.6</ecNumber>
    </recommendedName>
</protein>
<keyword evidence="11" id="KW-0046">Antibiotic resistance</keyword>
<keyword evidence="10" id="KW-0862">Zinc</keyword>
<gene>
    <name evidence="13" type="ordered locus">Trad_0200</name>
</gene>
<sequence>MPADAPIQLSERVFYLPGSVNAALVVGDEREAVIVDTGQDKDAGRRLKGACAHLGVTPIAILNTHAHADHYGGNDFLVRNLGLSVYAPPFEASILQNPYLEPVYLFHGAKPPQELLSKWLMAKPSPVNQLLAPGRLELAGLALEILDTSGHAHTHYAVNVDGVLIAADAVFGTDVLDKYPLPFGQDVARQIASAERVADVGARTVLPGHGDPTEDVAALVGANLAAFERAAAAVAAACTGVPTSAVLRASCRALGIVINDLPRYHLNLCVVSAYLSYLRETGRVELSIIDNELRWTAVAPV</sequence>
<evidence type="ECO:0000256" key="2">
    <source>
        <dbReference type="ARBA" id="ARBA00001947"/>
    </source>
</evidence>
<evidence type="ECO:0000256" key="6">
    <source>
        <dbReference type="ARBA" id="ARBA00022723"/>
    </source>
</evidence>
<evidence type="ECO:0000313" key="13">
    <source>
        <dbReference type="EMBL" id="ADI13340.1"/>
    </source>
</evidence>
<dbReference type="InterPro" id="IPR036866">
    <property type="entry name" value="RibonucZ/Hydroxyglut_hydro"/>
</dbReference>
<evidence type="ECO:0000256" key="7">
    <source>
        <dbReference type="ARBA" id="ARBA00022729"/>
    </source>
</evidence>
<evidence type="ECO:0000256" key="1">
    <source>
        <dbReference type="ARBA" id="ARBA00001526"/>
    </source>
</evidence>
<comment type="subcellular location">
    <subcellularLocation>
        <location evidence="3">Periplasm</location>
    </subcellularLocation>
</comment>
<evidence type="ECO:0000256" key="9">
    <source>
        <dbReference type="ARBA" id="ARBA00022801"/>
    </source>
</evidence>
<dbReference type="HOGENOM" id="CLU_061754_1_0_0"/>
<dbReference type="GO" id="GO:0042597">
    <property type="term" value="C:periplasmic space"/>
    <property type="evidence" value="ECO:0007669"/>
    <property type="project" value="UniProtKB-SubCell"/>
</dbReference>
<reference evidence="13 14" key="2">
    <citation type="journal article" date="2011" name="Stand. Genomic Sci.">
        <title>Complete genome sequence of Truepera radiovictrix type strain (RQ-24).</title>
        <authorList>
            <person name="Ivanova N."/>
            <person name="Rohde C."/>
            <person name="Munk C."/>
            <person name="Nolan M."/>
            <person name="Lucas S."/>
            <person name="Del Rio T.G."/>
            <person name="Tice H."/>
            <person name="Deshpande S."/>
            <person name="Cheng J.F."/>
            <person name="Tapia R."/>
            <person name="Han C."/>
            <person name="Goodwin L."/>
            <person name="Pitluck S."/>
            <person name="Liolios K."/>
            <person name="Mavromatis K."/>
            <person name="Mikhailova N."/>
            <person name="Pati A."/>
            <person name="Chen A."/>
            <person name="Palaniappan K."/>
            <person name="Land M."/>
            <person name="Hauser L."/>
            <person name="Chang Y.J."/>
            <person name="Jeffries C.D."/>
            <person name="Brambilla E."/>
            <person name="Rohde M."/>
            <person name="Goker M."/>
            <person name="Tindall B.J."/>
            <person name="Woyke T."/>
            <person name="Bristow J."/>
            <person name="Eisen J.A."/>
            <person name="Markowitz V."/>
            <person name="Hugenholtz P."/>
            <person name="Kyrpides N.C."/>
            <person name="Klenk H.P."/>
            <person name="Lapidus A."/>
        </authorList>
    </citation>
    <scope>NUCLEOTIDE SEQUENCE [LARGE SCALE GENOMIC DNA]</scope>
    <source>
        <strain evidence="14">DSM 17093 / CIP 108686 / LMG 22925 / RQ-24</strain>
    </source>
</reference>
<comment type="cofactor">
    <cofactor evidence="2">
        <name>Zn(2+)</name>
        <dbReference type="ChEBI" id="CHEBI:29105"/>
    </cofactor>
</comment>
<evidence type="ECO:0000259" key="12">
    <source>
        <dbReference type="SMART" id="SM00849"/>
    </source>
</evidence>
<accession>D7CXY0</accession>
<reference evidence="14" key="1">
    <citation type="submission" date="2010-05" db="EMBL/GenBank/DDBJ databases">
        <title>The complete genome of Truepera radiovictris DSM 17093.</title>
        <authorList>
            <consortium name="US DOE Joint Genome Institute (JGI-PGF)"/>
            <person name="Lucas S."/>
            <person name="Copeland A."/>
            <person name="Lapidus A."/>
            <person name="Glavina del Rio T."/>
            <person name="Dalin E."/>
            <person name="Tice H."/>
            <person name="Bruce D."/>
            <person name="Goodwin L."/>
            <person name="Pitluck S."/>
            <person name="Kyrpides N."/>
            <person name="Mavromatis K."/>
            <person name="Ovchinnikova G."/>
            <person name="Munk A.C."/>
            <person name="Detter J.C."/>
            <person name="Han C."/>
            <person name="Tapia R."/>
            <person name="Land M."/>
            <person name="Hauser L."/>
            <person name="Markowitz V."/>
            <person name="Cheng J.-F."/>
            <person name="Hugenholtz P."/>
            <person name="Woyke T."/>
            <person name="Wu D."/>
            <person name="Tindall B."/>
            <person name="Pomrenke H.G."/>
            <person name="Brambilla E."/>
            <person name="Klenk H.-P."/>
            <person name="Eisen J.A."/>
        </authorList>
    </citation>
    <scope>NUCLEOTIDE SEQUENCE [LARGE SCALE GENOMIC DNA]</scope>
    <source>
        <strain evidence="14">DSM 17093 / CIP 108686 / LMG 22925 / RQ-24</strain>
    </source>
</reference>
<evidence type="ECO:0000256" key="10">
    <source>
        <dbReference type="ARBA" id="ARBA00022833"/>
    </source>
</evidence>
<dbReference type="eggNOG" id="COG0491">
    <property type="taxonomic scope" value="Bacteria"/>
</dbReference>
<dbReference type="GO" id="GO:0008800">
    <property type="term" value="F:beta-lactamase activity"/>
    <property type="evidence" value="ECO:0007669"/>
    <property type="project" value="UniProtKB-EC"/>
</dbReference>
<dbReference type="OrthoDB" id="11380at2"/>
<dbReference type="GO" id="GO:0017001">
    <property type="term" value="P:antibiotic catabolic process"/>
    <property type="evidence" value="ECO:0007669"/>
    <property type="project" value="InterPro"/>
</dbReference>
<dbReference type="PROSITE" id="PS00743">
    <property type="entry name" value="BETA_LACTAMASE_B_1"/>
    <property type="match status" value="1"/>
</dbReference>
<keyword evidence="9" id="KW-0378">Hydrolase</keyword>
<dbReference type="RefSeq" id="WP_013176720.1">
    <property type="nucleotide sequence ID" value="NC_014221.1"/>
</dbReference>
<dbReference type="GO" id="GO:0046677">
    <property type="term" value="P:response to antibiotic"/>
    <property type="evidence" value="ECO:0007669"/>
    <property type="project" value="UniProtKB-KW"/>
</dbReference>
<dbReference type="KEGG" id="tra:Trad_0200"/>
<organism evidence="13 14">
    <name type="scientific">Truepera radiovictrix (strain DSM 17093 / CIP 108686 / LMG 22925 / RQ-24)</name>
    <dbReference type="NCBI Taxonomy" id="649638"/>
    <lineage>
        <taxon>Bacteria</taxon>
        <taxon>Thermotogati</taxon>
        <taxon>Deinococcota</taxon>
        <taxon>Deinococci</taxon>
        <taxon>Trueperales</taxon>
        <taxon>Trueperaceae</taxon>
        <taxon>Truepera</taxon>
    </lineage>
</organism>
<evidence type="ECO:0000256" key="4">
    <source>
        <dbReference type="ARBA" id="ARBA00005250"/>
    </source>
</evidence>
<keyword evidence="7" id="KW-0732">Signal</keyword>
<dbReference type="CDD" id="cd07743">
    <property type="entry name" value="metallo-hydrolase-like_MBL-fold"/>
    <property type="match status" value="1"/>
</dbReference>
<dbReference type="PANTHER" id="PTHR42951">
    <property type="entry name" value="METALLO-BETA-LACTAMASE DOMAIN-CONTAINING"/>
    <property type="match status" value="1"/>
</dbReference>
<evidence type="ECO:0000256" key="3">
    <source>
        <dbReference type="ARBA" id="ARBA00004418"/>
    </source>
</evidence>
<name>D7CXY0_TRURR</name>
<dbReference type="Pfam" id="PF00753">
    <property type="entry name" value="Lactamase_B"/>
    <property type="match status" value="1"/>
</dbReference>
<evidence type="ECO:0000256" key="5">
    <source>
        <dbReference type="ARBA" id="ARBA00012865"/>
    </source>
</evidence>
<evidence type="ECO:0000256" key="8">
    <source>
        <dbReference type="ARBA" id="ARBA00022764"/>
    </source>
</evidence>
<dbReference type="GO" id="GO:0008270">
    <property type="term" value="F:zinc ion binding"/>
    <property type="evidence" value="ECO:0007669"/>
    <property type="project" value="InterPro"/>
</dbReference>
<dbReference type="SMART" id="SM00849">
    <property type="entry name" value="Lactamase_B"/>
    <property type="match status" value="1"/>
</dbReference>
<dbReference type="Proteomes" id="UP000000379">
    <property type="component" value="Chromosome"/>
</dbReference>
<comment type="similarity">
    <text evidence="4">Belongs to the metallo-beta-lactamase superfamily. Class-B beta-lactamase family.</text>
</comment>
<dbReference type="EC" id="3.5.2.6" evidence="5"/>